<dbReference type="InterPro" id="IPR011044">
    <property type="entry name" value="Quino_amine_DH_bsu"/>
</dbReference>
<evidence type="ECO:0008006" key="6">
    <source>
        <dbReference type="Google" id="ProtNLM"/>
    </source>
</evidence>
<evidence type="ECO:0000256" key="3">
    <source>
        <dbReference type="ARBA" id="ARBA00023136"/>
    </source>
</evidence>
<dbReference type="InterPro" id="IPR009722">
    <property type="entry name" value="YjiK/CarP"/>
</dbReference>
<evidence type="ECO:0000256" key="2">
    <source>
        <dbReference type="ARBA" id="ARBA00022475"/>
    </source>
</evidence>
<dbReference type="EMBL" id="QCYK01000001">
    <property type="protein sequence ID" value="PUZ27927.1"/>
    <property type="molecule type" value="Genomic_DNA"/>
</dbReference>
<comment type="subcellular location">
    <subcellularLocation>
        <location evidence="1">Cell membrane</location>
    </subcellularLocation>
</comment>
<gene>
    <name evidence="4" type="ORF">DCC81_00085</name>
</gene>
<organism evidence="4 5">
    <name type="scientific">Chitinophaga parva</name>
    <dbReference type="NCBI Taxonomy" id="2169414"/>
    <lineage>
        <taxon>Bacteria</taxon>
        <taxon>Pseudomonadati</taxon>
        <taxon>Bacteroidota</taxon>
        <taxon>Chitinophagia</taxon>
        <taxon>Chitinophagales</taxon>
        <taxon>Chitinophagaceae</taxon>
        <taxon>Chitinophaga</taxon>
    </lineage>
</organism>
<dbReference type="RefSeq" id="WP_108684568.1">
    <property type="nucleotide sequence ID" value="NZ_QCYK01000001.1"/>
</dbReference>
<sequence length="287" mass="32781">MRYLPAVLLVVVFLGGCNNVNHDKNTDPTPATYDLANPQRYRVRESMQEISGLVYYQDEQHLVGQNDEEGRLYLMDIRADERYKHWKFAKSGDYEDVVYTGKDWVVLKSDGTLYVVDHMFTDSVASTPYAFPAEMPRQHEFEAAYYDPRTNHIVVLCKNCIEDKHLQRASAYQFDMATLTYDKQPVYQLDGSRIQQLAGQDIKRIRPSAAAIHPIEKRLYILASVNGLLVIADLDGKVQEVYPLRHSIYNQPEGLAFAPNGDMYISNESGAQTSASIMKLVYKPLKK</sequence>
<keyword evidence="3" id="KW-0472">Membrane</keyword>
<dbReference type="OrthoDB" id="5292493at2"/>
<reference evidence="4 5" key="1">
    <citation type="submission" date="2018-04" db="EMBL/GenBank/DDBJ databases">
        <title>Chitinophaga fuyangensis sp. nov., isolated from soil in a chemical factory.</title>
        <authorList>
            <person name="Chen K."/>
        </authorList>
    </citation>
    <scope>NUCLEOTIDE SEQUENCE [LARGE SCALE GENOMIC DNA]</scope>
    <source>
        <strain evidence="4 5">LY-1</strain>
    </source>
</reference>
<evidence type="ECO:0000313" key="5">
    <source>
        <dbReference type="Proteomes" id="UP000244450"/>
    </source>
</evidence>
<dbReference type="Proteomes" id="UP000244450">
    <property type="component" value="Unassembled WGS sequence"/>
</dbReference>
<accession>A0A2T7BJT1</accession>
<proteinExistence type="predicted"/>
<protein>
    <recommendedName>
        <fullName evidence="6">SdiA-regulated family protein</fullName>
    </recommendedName>
</protein>
<evidence type="ECO:0000313" key="4">
    <source>
        <dbReference type="EMBL" id="PUZ27927.1"/>
    </source>
</evidence>
<dbReference type="SUPFAM" id="SSF50969">
    <property type="entry name" value="YVTN repeat-like/Quinoprotein amine dehydrogenase"/>
    <property type="match status" value="1"/>
</dbReference>
<comment type="caution">
    <text evidence="4">The sequence shown here is derived from an EMBL/GenBank/DDBJ whole genome shotgun (WGS) entry which is preliminary data.</text>
</comment>
<keyword evidence="5" id="KW-1185">Reference proteome</keyword>
<dbReference type="GO" id="GO:0005886">
    <property type="term" value="C:plasma membrane"/>
    <property type="evidence" value="ECO:0007669"/>
    <property type="project" value="UniProtKB-SubCell"/>
</dbReference>
<keyword evidence="2" id="KW-1003">Cell membrane</keyword>
<dbReference type="AlphaFoldDB" id="A0A2T7BJT1"/>
<dbReference type="PROSITE" id="PS51257">
    <property type="entry name" value="PROKAR_LIPOPROTEIN"/>
    <property type="match status" value="1"/>
</dbReference>
<evidence type="ECO:0000256" key="1">
    <source>
        <dbReference type="ARBA" id="ARBA00004236"/>
    </source>
</evidence>
<name>A0A2T7BJT1_9BACT</name>
<dbReference type="Pfam" id="PF06977">
    <property type="entry name" value="SdiA-regulated"/>
    <property type="match status" value="1"/>
</dbReference>